<evidence type="ECO:0000313" key="17">
    <source>
        <dbReference type="Proteomes" id="UP000192491"/>
    </source>
</evidence>
<evidence type="ECO:0000256" key="4">
    <source>
        <dbReference type="ARBA" id="ARBA00022490"/>
    </source>
</evidence>
<feature type="binding site" evidence="12 14">
    <location>
        <begin position="349"/>
        <end position="352"/>
    </location>
    <ligand>
        <name>ATP</name>
        <dbReference type="ChEBI" id="CHEBI:30616"/>
    </ligand>
</feature>
<comment type="catalytic activity">
    <reaction evidence="10 12">
        <text>tRNA(Sec) + L-serine + ATP = L-seryl-tRNA(Sec) + AMP + diphosphate + H(+)</text>
        <dbReference type="Rhea" id="RHEA:42580"/>
        <dbReference type="Rhea" id="RHEA-COMP:9742"/>
        <dbReference type="Rhea" id="RHEA-COMP:10128"/>
        <dbReference type="ChEBI" id="CHEBI:15378"/>
        <dbReference type="ChEBI" id="CHEBI:30616"/>
        <dbReference type="ChEBI" id="CHEBI:33019"/>
        <dbReference type="ChEBI" id="CHEBI:33384"/>
        <dbReference type="ChEBI" id="CHEBI:78442"/>
        <dbReference type="ChEBI" id="CHEBI:78533"/>
        <dbReference type="ChEBI" id="CHEBI:456215"/>
        <dbReference type="EC" id="6.1.1.11"/>
    </reaction>
</comment>
<dbReference type="PIRSF" id="PIRSF001529">
    <property type="entry name" value="Ser-tRNA-synth_IIa"/>
    <property type="match status" value="1"/>
</dbReference>
<dbReference type="Gene3D" id="1.10.287.40">
    <property type="entry name" value="Serine-tRNA synthetase, tRNA binding domain"/>
    <property type="match status" value="1"/>
</dbReference>
<feature type="binding site" evidence="12 13">
    <location>
        <position position="285"/>
    </location>
    <ligand>
        <name>L-serine</name>
        <dbReference type="ChEBI" id="CHEBI:33384"/>
    </ligand>
</feature>
<dbReference type="PROSITE" id="PS50862">
    <property type="entry name" value="AA_TRNA_LIGASE_II"/>
    <property type="match status" value="1"/>
</dbReference>
<dbReference type="InterPro" id="IPR002317">
    <property type="entry name" value="Ser-tRNA-ligase_type_1"/>
</dbReference>
<dbReference type="PRINTS" id="PR00981">
    <property type="entry name" value="TRNASYNTHSER"/>
</dbReference>
<dbReference type="GO" id="GO:0006434">
    <property type="term" value="P:seryl-tRNA aminoacylation"/>
    <property type="evidence" value="ECO:0007669"/>
    <property type="project" value="UniProtKB-UniRule"/>
</dbReference>
<proteinExistence type="inferred from homology"/>
<dbReference type="EMBL" id="MTEJ01000189">
    <property type="protein sequence ID" value="OQX08008.1"/>
    <property type="molecule type" value="Genomic_DNA"/>
</dbReference>
<evidence type="ECO:0000256" key="5">
    <source>
        <dbReference type="ARBA" id="ARBA00022598"/>
    </source>
</evidence>
<comment type="similarity">
    <text evidence="3 12">Belongs to the class-II aminoacyl-tRNA synthetase family. Type-1 seryl-tRNA synthetase subfamily.</text>
</comment>
<dbReference type="Proteomes" id="UP000192491">
    <property type="component" value="Unassembled WGS sequence"/>
</dbReference>
<evidence type="ECO:0000256" key="1">
    <source>
        <dbReference type="ARBA" id="ARBA00004496"/>
    </source>
</evidence>
<comment type="subcellular location">
    <subcellularLocation>
        <location evidence="1 12">Cytoplasm</location>
    </subcellularLocation>
</comment>
<dbReference type="EC" id="6.1.1.11" evidence="12"/>
<dbReference type="GO" id="GO:0005737">
    <property type="term" value="C:cytoplasm"/>
    <property type="evidence" value="ECO:0007669"/>
    <property type="project" value="UniProtKB-SubCell"/>
</dbReference>
<evidence type="ECO:0000259" key="15">
    <source>
        <dbReference type="PROSITE" id="PS50862"/>
    </source>
</evidence>
<comment type="domain">
    <text evidence="12">Consists of two distinct domains, a catalytic core and a N-terminal extension that is involved in tRNA binding.</text>
</comment>
<evidence type="ECO:0000256" key="11">
    <source>
        <dbReference type="ARBA" id="ARBA00048823"/>
    </source>
</evidence>
<dbReference type="Pfam" id="PF02403">
    <property type="entry name" value="Seryl_tRNA_N"/>
    <property type="match status" value="1"/>
</dbReference>
<feature type="binding site" evidence="12">
    <location>
        <begin position="231"/>
        <end position="233"/>
    </location>
    <ligand>
        <name>L-serine</name>
        <dbReference type="ChEBI" id="CHEBI:33384"/>
    </ligand>
</feature>
<comment type="pathway">
    <text evidence="2 12">Aminoacyl-tRNA biosynthesis; selenocysteinyl-tRNA(Sec) biosynthesis; L-seryl-tRNA(Sec) from L-serine and tRNA(Sec): step 1/1.</text>
</comment>
<feature type="domain" description="Aminoacyl-transfer RNA synthetases class-II family profile" evidence="15">
    <location>
        <begin position="171"/>
        <end position="410"/>
    </location>
</feature>
<evidence type="ECO:0000256" key="14">
    <source>
        <dbReference type="PIRSR" id="PIRSR001529-2"/>
    </source>
</evidence>
<keyword evidence="9 12" id="KW-0030">Aminoacyl-tRNA synthetase</keyword>
<reference evidence="16 17" key="1">
    <citation type="submission" date="2017-01" db="EMBL/GenBank/DDBJ databases">
        <title>Novel large sulfur bacteria in the metagenomes of groundwater-fed chemosynthetic microbial mats in the Lake Huron basin.</title>
        <authorList>
            <person name="Sharrar A.M."/>
            <person name="Flood B.E."/>
            <person name="Bailey J.V."/>
            <person name="Jones D.S."/>
            <person name="Biddanda B."/>
            <person name="Ruberg S.A."/>
            <person name="Marcus D.N."/>
            <person name="Dick G.J."/>
        </authorList>
    </citation>
    <scope>NUCLEOTIDE SEQUENCE [LARGE SCALE GENOMIC DNA]</scope>
    <source>
        <strain evidence="16">A8</strain>
    </source>
</reference>
<dbReference type="GO" id="GO:0004828">
    <property type="term" value="F:serine-tRNA ligase activity"/>
    <property type="evidence" value="ECO:0007669"/>
    <property type="project" value="UniProtKB-UniRule"/>
</dbReference>
<dbReference type="SUPFAM" id="SSF55681">
    <property type="entry name" value="Class II aaRS and biotin synthetases"/>
    <property type="match status" value="1"/>
</dbReference>
<organism evidence="16 17">
    <name type="scientific">Thiothrix lacustris</name>
    <dbReference type="NCBI Taxonomy" id="525917"/>
    <lineage>
        <taxon>Bacteria</taxon>
        <taxon>Pseudomonadati</taxon>
        <taxon>Pseudomonadota</taxon>
        <taxon>Gammaproteobacteria</taxon>
        <taxon>Thiotrichales</taxon>
        <taxon>Thiotrichaceae</taxon>
        <taxon>Thiothrix</taxon>
    </lineage>
</organism>
<comment type="caution">
    <text evidence="16">The sequence shown here is derived from an EMBL/GenBank/DDBJ whole genome shotgun (WGS) entry which is preliminary data.</text>
</comment>
<evidence type="ECO:0000256" key="9">
    <source>
        <dbReference type="ARBA" id="ARBA00023146"/>
    </source>
</evidence>
<comment type="subunit">
    <text evidence="12">Homodimer. The tRNA molecule binds across the dimer.</text>
</comment>
<dbReference type="NCBIfam" id="TIGR00414">
    <property type="entry name" value="serS"/>
    <property type="match status" value="1"/>
</dbReference>
<feature type="binding site" evidence="12">
    <location>
        <position position="385"/>
    </location>
    <ligand>
        <name>L-serine</name>
        <dbReference type="ChEBI" id="CHEBI:33384"/>
    </ligand>
</feature>
<dbReference type="Pfam" id="PF00587">
    <property type="entry name" value="tRNA-synt_2b"/>
    <property type="match status" value="1"/>
</dbReference>
<accession>A0A1Y1QL22</accession>
<dbReference type="InterPro" id="IPR033729">
    <property type="entry name" value="SerRS_core"/>
</dbReference>
<evidence type="ECO:0000256" key="8">
    <source>
        <dbReference type="ARBA" id="ARBA00022917"/>
    </source>
</evidence>
<evidence type="ECO:0000256" key="6">
    <source>
        <dbReference type="ARBA" id="ARBA00022741"/>
    </source>
</evidence>
<dbReference type="HAMAP" id="MF_00176">
    <property type="entry name" value="Ser_tRNA_synth_type1"/>
    <property type="match status" value="1"/>
</dbReference>
<comment type="caution">
    <text evidence="12">Lacks conserved residue(s) required for the propagation of feature annotation.</text>
</comment>
<dbReference type="InterPro" id="IPR006195">
    <property type="entry name" value="aa-tRNA-synth_II"/>
</dbReference>
<keyword evidence="7 12" id="KW-0067">ATP-binding</keyword>
<keyword evidence="8 12" id="KW-0648">Protein biosynthesis</keyword>
<evidence type="ECO:0000256" key="2">
    <source>
        <dbReference type="ARBA" id="ARBA00005045"/>
    </source>
</evidence>
<feature type="binding site" evidence="13">
    <location>
        <position position="262"/>
    </location>
    <ligand>
        <name>L-serine</name>
        <dbReference type="ChEBI" id="CHEBI:33384"/>
    </ligand>
</feature>
<evidence type="ECO:0000256" key="13">
    <source>
        <dbReference type="PIRSR" id="PIRSR001529-1"/>
    </source>
</evidence>
<comment type="catalytic activity">
    <reaction evidence="11 12">
        <text>tRNA(Ser) + L-serine + ATP = L-seryl-tRNA(Ser) + AMP + diphosphate + H(+)</text>
        <dbReference type="Rhea" id="RHEA:12292"/>
        <dbReference type="Rhea" id="RHEA-COMP:9669"/>
        <dbReference type="Rhea" id="RHEA-COMP:9703"/>
        <dbReference type="ChEBI" id="CHEBI:15378"/>
        <dbReference type="ChEBI" id="CHEBI:30616"/>
        <dbReference type="ChEBI" id="CHEBI:33019"/>
        <dbReference type="ChEBI" id="CHEBI:33384"/>
        <dbReference type="ChEBI" id="CHEBI:78442"/>
        <dbReference type="ChEBI" id="CHEBI:78533"/>
        <dbReference type="ChEBI" id="CHEBI:456215"/>
        <dbReference type="EC" id="6.1.1.11"/>
    </reaction>
</comment>
<dbReference type="PANTHER" id="PTHR43697">
    <property type="entry name" value="SERYL-TRNA SYNTHETASE"/>
    <property type="match status" value="1"/>
</dbReference>
<evidence type="ECO:0000256" key="10">
    <source>
        <dbReference type="ARBA" id="ARBA00047929"/>
    </source>
</evidence>
<dbReference type="InterPro" id="IPR015866">
    <property type="entry name" value="Ser-tRNA-synth_1_N"/>
</dbReference>
<comment type="function">
    <text evidence="12">Catalyzes the attachment of serine to tRNA(Ser). Is also able to aminoacylate tRNA(Sec) with serine, to form the misacylated tRNA L-seryl-tRNA(Sec), which will be further converted into selenocysteinyl-tRNA(Sec).</text>
</comment>
<sequence length="423" mass="47185">MLDPKRLRTDLDAIAAQLARRGFKLDVDSIRTIEERRKALQVDTQTLQNERNSRSKTIGQAKAKGLDIQPLLAEVADMGDTLKEKEQQLTTLQAELDAIVMGIPNVLDVSVPDGKDENANVEIRRWGEPTAFDFAPKDHVDLGLPNGWMDFDAGAKLTGSRFVVMRGAMARLHRALIQFMLDTHTQEHGYTEAYVPYMVNADSLRGTGQLPKFAEDLFKLEGEQGYYLIPTAEVPVTNLARDTIIDAAELPVKYACHTPCFRSEAGSYGKDTRGLIRQHQFEKVEMVQLVRPEDSMQALESLTANAEAILQKLGLPYRVIVLCAGDTGFSSMKTYDLEVWLPGQQKYREISSCSVFGDFQARRMLARYRNPETGKPELLHTLNGSGLAVGRTLVAVLENYQEADGRIRIPAVLCGYMGNAEYL</sequence>
<name>A0A1Y1QL22_9GAMM</name>
<dbReference type="GO" id="GO:0005524">
    <property type="term" value="F:ATP binding"/>
    <property type="evidence" value="ECO:0007669"/>
    <property type="project" value="UniProtKB-UniRule"/>
</dbReference>
<gene>
    <name evidence="12" type="primary">serS</name>
    <name evidence="16" type="ORF">BWK73_26535</name>
</gene>
<dbReference type="CDD" id="cd00770">
    <property type="entry name" value="SerRS_core"/>
    <property type="match status" value="1"/>
</dbReference>
<dbReference type="Gene3D" id="3.30.930.10">
    <property type="entry name" value="Bira Bifunctional Protein, Domain 2"/>
    <property type="match status" value="1"/>
</dbReference>
<dbReference type="STRING" id="1123401.GCA_000621325_01062"/>
<dbReference type="AlphaFoldDB" id="A0A1Y1QL22"/>
<keyword evidence="6 12" id="KW-0547">Nucleotide-binding</keyword>
<keyword evidence="5 12" id="KW-0436">Ligase</keyword>
<evidence type="ECO:0000313" key="16">
    <source>
        <dbReference type="EMBL" id="OQX08008.1"/>
    </source>
</evidence>
<feature type="binding site" evidence="12 14">
    <location>
        <begin position="262"/>
        <end position="264"/>
    </location>
    <ligand>
        <name>ATP</name>
        <dbReference type="ChEBI" id="CHEBI:30616"/>
    </ligand>
</feature>
<protein>
    <recommendedName>
        <fullName evidence="12">Serine--tRNA ligase</fullName>
        <ecNumber evidence="12">6.1.1.11</ecNumber>
    </recommendedName>
    <alternativeName>
        <fullName evidence="12">Seryl-tRNA synthetase</fullName>
        <shortName evidence="12">SerRS</shortName>
    </alternativeName>
    <alternativeName>
        <fullName evidence="12">Seryl-tRNA(Ser/Sec) synthetase</fullName>
    </alternativeName>
</protein>
<evidence type="ECO:0000256" key="12">
    <source>
        <dbReference type="HAMAP-Rule" id="MF_00176"/>
    </source>
</evidence>
<feature type="binding site" evidence="13">
    <location>
        <position position="231"/>
    </location>
    <ligand>
        <name>L-serine</name>
        <dbReference type="ChEBI" id="CHEBI:33384"/>
    </ligand>
</feature>
<dbReference type="InterPro" id="IPR042103">
    <property type="entry name" value="SerRS_1_N_sf"/>
</dbReference>
<dbReference type="InterPro" id="IPR002314">
    <property type="entry name" value="aa-tRNA-synt_IIb"/>
</dbReference>
<dbReference type="UniPathway" id="UPA00906">
    <property type="reaction ID" value="UER00895"/>
</dbReference>
<dbReference type="InterPro" id="IPR010978">
    <property type="entry name" value="tRNA-bd_arm"/>
</dbReference>
<dbReference type="InterPro" id="IPR045864">
    <property type="entry name" value="aa-tRNA-synth_II/BPL/LPL"/>
</dbReference>
<evidence type="ECO:0000256" key="7">
    <source>
        <dbReference type="ARBA" id="ARBA00022840"/>
    </source>
</evidence>
<dbReference type="GO" id="GO:0016260">
    <property type="term" value="P:selenocysteine biosynthetic process"/>
    <property type="evidence" value="ECO:0007669"/>
    <property type="project" value="UniProtKB-UniRule"/>
</dbReference>
<dbReference type="PANTHER" id="PTHR43697:SF1">
    <property type="entry name" value="SERINE--TRNA LIGASE"/>
    <property type="match status" value="1"/>
</dbReference>
<dbReference type="SUPFAM" id="SSF46589">
    <property type="entry name" value="tRNA-binding arm"/>
    <property type="match status" value="1"/>
</dbReference>
<feature type="binding site" evidence="13">
    <location>
        <position position="383"/>
    </location>
    <ligand>
        <name>L-serine</name>
        <dbReference type="ChEBI" id="CHEBI:33384"/>
    </ligand>
</feature>
<keyword evidence="4 12" id="KW-0963">Cytoplasm</keyword>
<evidence type="ECO:0000256" key="3">
    <source>
        <dbReference type="ARBA" id="ARBA00010728"/>
    </source>
</evidence>